<dbReference type="Pfam" id="PF25198">
    <property type="entry name" value="Spore_GerAC_N"/>
    <property type="match status" value="1"/>
</dbReference>
<keyword evidence="6" id="KW-0564">Palmitate</keyword>
<dbReference type="InterPro" id="IPR057336">
    <property type="entry name" value="GerAC_N"/>
</dbReference>
<evidence type="ECO:0000256" key="1">
    <source>
        <dbReference type="ARBA" id="ARBA00004635"/>
    </source>
</evidence>
<protein>
    <submittedName>
        <fullName evidence="10">Spore germination protein A3</fullName>
    </submittedName>
</protein>
<dbReference type="Proteomes" id="UP000626244">
    <property type="component" value="Unassembled WGS sequence"/>
</dbReference>
<evidence type="ECO:0000256" key="7">
    <source>
        <dbReference type="ARBA" id="ARBA00023288"/>
    </source>
</evidence>
<proteinExistence type="inferred from homology"/>
<keyword evidence="4" id="KW-0732">Signal</keyword>
<keyword evidence="11" id="KW-1185">Reference proteome</keyword>
<keyword evidence="7" id="KW-0449">Lipoprotein</keyword>
<dbReference type="Pfam" id="PF05504">
    <property type="entry name" value="Spore_GerAC"/>
    <property type="match status" value="1"/>
</dbReference>
<evidence type="ECO:0000256" key="5">
    <source>
        <dbReference type="ARBA" id="ARBA00023136"/>
    </source>
</evidence>
<dbReference type="InterPro" id="IPR008844">
    <property type="entry name" value="Spore_GerAC-like"/>
</dbReference>
<reference evidence="11" key="1">
    <citation type="journal article" date="2019" name="Int. J. Syst. Evol. Microbiol.">
        <title>The Global Catalogue of Microorganisms (GCM) 10K type strain sequencing project: providing services to taxonomists for standard genome sequencing and annotation.</title>
        <authorList>
            <consortium name="The Broad Institute Genomics Platform"/>
            <consortium name="The Broad Institute Genome Sequencing Center for Infectious Disease"/>
            <person name="Wu L."/>
            <person name="Ma J."/>
        </authorList>
    </citation>
    <scope>NUCLEOTIDE SEQUENCE [LARGE SCALE GENOMIC DNA]</scope>
    <source>
        <strain evidence="11">CGMCC 1.14993</strain>
    </source>
</reference>
<comment type="subcellular location">
    <subcellularLocation>
        <location evidence="1">Membrane</location>
        <topology evidence="1">Lipid-anchor</topology>
    </subcellularLocation>
</comment>
<evidence type="ECO:0000313" key="10">
    <source>
        <dbReference type="EMBL" id="GGI15643.1"/>
    </source>
</evidence>
<dbReference type="RefSeq" id="WP_087999673.1">
    <property type="nucleotide sequence ID" value="NZ_BMHB01000001.1"/>
</dbReference>
<accession>A0A8J3AJK8</accession>
<evidence type="ECO:0000259" key="8">
    <source>
        <dbReference type="Pfam" id="PF05504"/>
    </source>
</evidence>
<dbReference type="PANTHER" id="PTHR35789">
    <property type="entry name" value="SPORE GERMINATION PROTEIN B3"/>
    <property type="match status" value="1"/>
</dbReference>
<dbReference type="PANTHER" id="PTHR35789:SF1">
    <property type="entry name" value="SPORE GERMINATION PROTEIN B3"/>
    <property type="match status" value="1"/>
</dbReference>
<dbReference type="GO" id="GO:0016020">
    <property type="term" value="C:membrane"/>
    <property type="evidence" value="ECO:0007669"/>
    <property type="project" value="UniProtKB-SubCell"/>
</dbReference>
<evidence type="ECO:0000256" key="3">
    <source>
        <dbReference type="ARBA" id="ARBA00022544"/>
    </source>
</evidence>
<feature type="domain" description="Spore germination protein N-terminal" evidence="9">
    <location>
        <begin position="26"/>
        <end position="197"/>
    </location>
</feature>
<evidence type="ECO:0000313" key="11">
    <source>
        <dbReference type="Proteomes" id="UP000626244"/>
    </source>
</evidence>
<evidence type="ECO:0000256" key="6">
    <source>
        <dbReference type="ARBA" id="ARBA00023139"/>
    </source>
</evidence>
<dbReference type="InterPro" id="IPR038501">
    <property type="entry name" value="Spore_GerAC_C_sf"/>
</dbReference>
<dbReference type="AlphaFoldDB" id="A0A8J3AJK8"/>
<sequence length="371" mass="42437">MKKAVAIVLLIFHLLMLSGCWGEKLVQAQTFVTGLGFDFKDNQYIVTFQALNFSNIAKQEGGSLVEAPPVLIGQATGASIQLALNKLEQEAPLPLYLGHVISIVLSKNIIEKQLKNVNAFISQKSLLRYNTWLFGTEEDIKDIFSSESFFNLPTLYTVLDLPQLQQDRKNLIISNIRYLDYISRYNEPVGTILIPSLAMNEENYEEDVKKKIAYVNGAYILLDKKYSGFVTSGDLIGVRWLEQKNDVINISFEKEKLNLDVSKSKSRIKVLNEKEPQYKIKINAVAIVEQNENSLGTKKIQKLIEDKIKDDLNVTLTKSTDIDADLLNITERTFRYHSKQWDIKEINELKKDSVKDIDVDVYIQENQTYKR</sequence>
<evidence type="ECO:0000259" key="9">
    <source>
        <dbReference type="Pfam" id="PF25198"/>
    </source>
</evidence>
<dbReference type="Gene3D" id="3.30.300.210">
    <property type="entry name" value="Nutrient germinant receptor protein C, domain 3"/>
    <property type="match status" value="1"/>
</dbReference>
<dbReference type="EMBL" id="BMHB01000001">
    <property type="protein sequence ID" value="GGI15643.1"/>
    <property type="molecule type" value="Genomic_DNA"/>
</dbReference>
<name>A0A8J3AJK8_9BACI</name>
<dbReference type="GO" id="GO:0009847">
    <property type="term" value="P:spore germination"/>
    <property type="evidence" value="ECO:0007669"/>
    <property type="project" value="InterPro"/>
</dbReference>
<dbReference type="PROSITE" id="PS51257">
    <property type="entry name" value="PROKAR_LIPOPROTEIN"/>
    <property type="match status" value="1"/>
</dbReference>
<comment type="similarity">
    <text evidence="2">Belongs to the GerABKC lipoprotein family.</text>
</comment>
<evidence type="ECO:0000256" key="2">
    <source>
        <dbReference type="ARBA" id="ARBA00007886"/>
    </source>
</evidence>
<dbReference type="InterPro" id="IPR046953">
    <property type="entry name" value="Spore_GerAC-like_C"/>
</dbReference>
<organism evidence="10 11">
    <name type="scientific">Gottfriedia solisilvae</name>
    <dbReference type="NCBI Taxonomy" id="1516104"/>
    <lineage>
        <taxon>Bacteria</taxon>
        <taxon>Bacillati</taxon>
        <taxon>Bacillota</taxon>
        <taxon>Bacilli</taxon>
        <taxon>Bacillales</taxon>
        <taxon>Bacillaceae</taxon>
        <taxon>Gottfriedia</taxon>
    </lineage>
</organism>
<dbReference type="NCBIfam" id="TIGR02887">
    <property type="entry name" value="spore_ger_x_C"/>
    <property type="match status" value="1"/>
</dbReference>
<feature type="domain" description="Spore germination GerAC-like C-terminal" evidence="8">
    <location>
        <begin position="217"/>
        <end position="365"/>
    </location>
</feature>
<keyword evidence="3" id="KW-0309">Germination</keyword>
<evidence type="ECO:0000256" key="4">
    <source>
        <dbReference type="ARBA" id="ARBA00022729"/>
    </source>
</evidence>
<gene>
    <name evidence="10" type="primary">gerAC</name>
    <name evidence="10" type="ORF">GCM10007380_29010</name>
</gene>
<keyword evidence="5" id="KW-0472">Membrane</keyword>
<dbReference type="OrthoDB" id="2380468at2"/>
<comment type="caution">
    <text evidence="10">The sequence shown here is derived from an EMBL/GenBank/DDBJ whole genome shotgun (WGS) entry which is preliminary data.</text>
</comment>